<feature type="domain" description="Lumazine-binding" evidence="16">
    <location>
        <begin position="94"/>
        <end position="194"/>
    </location>
</feature>
<feature type="domain" description="JmjC" evidence="17">
    <location>
        <begin position="308"/>
        <end position="481"/>
    </location>
</feature>
<keyword evidence="12" id="KW-0539">Nucleus</keyword>
<feature type="domain" description="Lumazine-binding" evidence="16">
    <location>
        <begin position="1"/>
        <end position="93"/>
    </location>
</feature>
<comment type="cofactor">
    <cofactor evidence="1">
        <name>Fe(2+)</name>
        <dbReference type="ChEBI" id="CHEBI:29033"/>
    </cofactor>
</comment>
<dbReference type="SMART" id="SM00558">
    <property type="entry name" value="JmjC"/>
    <property type="match status" value="1"/>
</dbReference>
<evidence type="ECO:0000256" key="3">
    <source>
        <dbReference type="ARBA" id="ARBA00006801"/>
    </source>
</evidence>
<proteinExistence type="inferred from homology"/>
<evidence type="ECO:0000256" key="14">
    <source>
        <dbReference type="PROSITE-ProRule" id="PRU00524"/>
    </source>
</evidence>
<dbReference type="InterPro" id="IPR041667">
    <property type="entry name" value="Cupin_8"/>
</dbReference>
<name>A0A3M7L0U2_AUXPR</name>
<dbReference type="SUPFAM" id="SSF63380">
    <property type="entry name" value="Riboflavin synthase domain-like"/>
    <property type="match status" value="2"/>
</dbReference>
<dbReference type="NCBIfam" id="NF009566">
    <property type="entry name" value="PRK13020.1"/>
    <property type="match status" value="1"/>
</dbReference>
<keyword evidence="10" id="KW-0805">Transcription regulation</keyword>
<evidence type="ECO:0000256" key="7">
    <source>
        <dbReference type="ARBA" id="ARBA00022964"/>
    </source>
</evidence>
<evidence type="ECO:0000256" key="15">
    <source>
        <dbReference type="SAM" id="MobiDB-lite"/>
    </source>
</evidence>
<dbReference type="Gene3D" id="1.20.1280.270">
    <property type="match status" value="1"/>
</dbReference>
<dbReference type="InterPro" id="IPR050910">
    <property type="entry name" value="JMJD6_ArgDemeth/LysHydrox"/>
</dbReference>
<evidence type="ECO:0000256" key="1">
    <source>
        <dbReference type="ARBA" id="ARBA00001954"/>
    </source>
</evidence>
<dbReference type="PROSITE" id="PS51177">
    <property type="entry name" value="LUMAZINE_BIND"/>
    <property type="match status" value="2"/>
</dbReference>
<evidence type="ECO:0000256" key="11">
    <source>
        <dbReference type="ARBA" id="ARBA00023163"/>
    </source>
</evidence>
<keyword evidence="4" id="KW-0479">Metal-binding</keyword>
<evidence type="ECO:0000256" key="2">
    <source>
        <dbReference type="ARBA" id="ARBA00004123"/>
    </source>
</evidence>
<sequence>IVQGQATVRSVSDAGAFRSLELAFPQEALSGISIGASVAVNGTCLTLTRQDGDTGWFDVISETLARTTLGNLAPGKPVNFERAARFGDEIGGHTVSGHICTTACIAADAVTELNRRLEFELADASWIKYIMPKGFVSVDGCSLTVGEVTSTSFSVYLIPETQSTDVERTIRHAKRAARSELSVTGGGWSKLGLAHSNVLQVGADFPNTIARVDARSLTAEEFAVRFESPGVPVILTGLTRDWPASREWTDARLLERYGDHRFKVGSDDDGYAVRLSLRDFLYYRASREHGRLDDSPLYIFDGSFATRRGSRRLRQDYSVPALFAEDLMQHAGERRRPPYRWLVMGPARSGSGVHIDPLATSAWNALLRGHKRWALFPPGTHREVLRPPGSDREASSWFATVFRAMLVPQDSSRSVPLPDPGTPPGAPPGLIHCVQGPGDTIFVPAGWWHAVLNLDDTLAVTQNFCSSVGFARVWRHTRRGRPKMSQRWLARLRLARPDLAAQADDAGAQPGEGPDSASSSSSSSSSSSGSGSSSSSSSDEEDGEAEVGGESAMAKRPRVGAVPVVDPPPSHDAVQQPTKEEFIGSATNVGVDVQATM</sequence>
<comment type="subcellular location">
    <subcellularLocation>
        <location evidence="2">Nucleus</location>
    </subcellularLocation>
</comment>
<comment type="similarity">
    <text evidence="3">Belongs to the JARID1 histone demethylase family.</text>
</comment>
<keyword evidence="5" id="KW-0677">Repeat</keyword>
<dbReference type="InterPro" id="IPR026017">
    <property type="entry name" value="Lumazine-bd_dom"/>
</dbReference>
<evidence type="ECO:0000259" key="17">
    <source>
        <dbReference type="PROSITE" id="PS51184"/>
    </source>
</evidence>
<protein>
    <recommendedName>
        <fullName evidence="20">JmjC domain-containing protein</fullName>
    </recommendedName>
</protein>
<organism evidence="18 19">
    <name type="scientific">Auxenochlorella protothecoides</name>
    <name type="common">Green microalga</name>
    <name type="synonym">Chlorella protothecoides</name>
    <dbReference type="NCBI Taxonomy" id="3075"/>
    <lineage>
        <taxon>Eukaryota</taxon>
        <taxon>Viridiplantae</taxon>
        <taxon>Chlorophyta</taxon>
        <taxon>core chlorophytes</taxon>
        <taxon>Trebouxiophyceae</taxon>
        <taxon>Chlorellales</taxon>
        <taxon>Chlorellaceae</taxon>
        <taxon>Auxenochlorella</taxon>
    </lineage>
</organism>
<dbReference type="InterPro" id="IPR017938">
    <property type="entry name" value="Riboflavin_synthase-like_b-brl"/>
</dbReference>
<accession>A0A3M7L0U2</accession>
<evidence type="ECO:0000256" key="4">
    <source>
        <dbReference type="ARBA" id="ARBA00022723"/>
    </source>
</evidence>
<feature type="non-terminal residue" evidence="18">
    <location>
        <position position="1"/>
    </location>
</feature>
<reference evidence="19" key="1">
    <citation type="journal article" date="2018" name="Algal Res.">
        <title>Characterization of plant carbon substrate utilization by Auxenochlorella protothecoides.</title>
        <authorList>
            <person name="Vogler B.W."/>
            <person name="Starkenburg S.R."/>
            <person name="Sudasinghe N."/>
            <person name="Schambach J.Y."/>
            <person name="Rollin J.A."/>
            <person name="Pattathil S."/>
            <person name="Barry A.N."/>
        </authorList>
    </citation>
    <scope>NUCLEOTIDE SEQUENCE [LARGE SCALE GENOMIC DNA]</scope>
    <source>
        <strain evidence="19">UTEX 25</strain>
    </source>
</reference>
<dbReference type="Pfam" id="PF13621">
    <property type="entry name" value="Cupin_8"/>
    <property type="match status" value="1"/>
</dbReference>
<dbReference type="Gene3D" id="2.60.120.650">
    <property type="entry name" value="Cupin"/>
    <property type="match status" value="1"/>
</dbReference>
<evidence type="ECO:0000256" key="13">
    <source>
        <dbReference type="ARBA" id="ARBA00038068"/>
    </source>
</evidence>
<keyword evidence="7" id="KW-0223">Dioxygenase</keyword>
<evidence type="ECO:0000256" key="9">
    <source>
        <dbReference type="ARBA" id="ARBA00023004"/>
    </source>
</evidence>
<dbReference type="PANTHER" id="PTHR12480:SF32">
    <property type="entry name" value="BIFUNCTIONAL ARGININE DEMETHYLASE AND LYSYL-HYDROXYLASE JMJD6"/>
    <property type="match status" value="1"/>
</dbReference>
<dbReference type="GO" id="GO:0033749">
    <property type="term" value="F:histone H4R3 demethylase activity"/>
    <property type="evidence" value="ECO:0007669"/>
    <property type="project" value="TreeGrafter"/>
</dbReference>
<evidence type="ECO:0000313" key="18">
    <source>
        <dbReference type="EMBL" id="RMZ55605.1"/>
    </source>
</evidence>
<evidence type="ECO:0000256" key="10">
    <source>
        <dbReference type="ARBA" id="ARBA00023015"/>
    </source>
</evidence>
<dbReference type="GO" id="GO:0005737">
    <property type="term" value="C:cytoplasm"/>
    <property type="evidence" value="ECO:0007669"/>
    <property type="project" value="TreeGrafter"/>
</dbReference>
<dbReference type="PANTHER" id="PTHR12480">
    <property type="entry name" value="ARGININE DEMETHYLASE AND LYSYL-HYDROXYLASE JMJD"/>
    <property type="match status" value="1"/>
</dbReference>
<feature type="repeat" description="Lumazine-binding" evidence="14">
    <location>
        <begin position="1"/>
        <end position="93"/>
    </location>
</feature>
<dbReference type="Proteomes" id="UP000279271">
    <property type="component" value="Unassembled WGS sequence"/>
</dbReference>
<dbReference type="GO" id="GO:0106140">
    <property type="term" value="F:P-TEFb complex binding"/>
    <property type="evidence" value="ECO:0007669"/>
    <property type="project" value="TreeGrafter"/>
</dbReference>
<comment type="similarity">
    <text evidence="13">Belongs to the JMJD6 family.</text>
</comment>
<evidence type="ECO:0000313" key="19">
    <source>
        <dbReference type="Proteomes" id="UP000279271"/>
    </source>
</evidence>
<dbReference type="InterPro" id="IPR001783">
    <property type="entry name" value="Lumazine-bd"/>
</dbReference>
<comment type="caution">
    <text evidence="18">The sequence shown here is derived from an EMBL/GenBank/DDBJ whole genome shotgun (WGS) entry which is preliminary data.</text>
</comment>
<evidence type="ECO:0000256" key="6">
    <source>
        <dbReference type="ARBA" id="ARBA00022853"/>
    </source>
</evidence>
<evidence type="ECO:0000256" key="5">
    <source>
        <dbReference type="ARBA" id="ARBA00022737"/>
    </source>
</evidence>
<dbReference type="Gene3D" id="2.40.30.20">
    <property type="match status" value="1"/>
</dbReference>
<keyword evidence="9" id="KW-0408">Iron</keyword>
<keyword evidence="6" id="KW-0156">Chromatin regulator</keyword>
<dbReference type="InterPro" id="IPR003347">
    <property type="entry name" value="JmjC_dom"/>
</dbReference>
<evidence type="ECO:0000256" key="12">
    <source>
        <dbReference type="ARBA" id="ARBA00023242"/>
    </source>
</evidence>
<feature type="compositionally biased region" description="Low complexity" evidence="15">
    <location>
        <begin position="502"/>
        <end position="537"/>
    </location>
</feature>
<dbReference type="SUPFAM" id="SSF51197">
    <property type="entry name" value="Clavaminate synthase-like"/>
    <property type="match status" value="1"/>
</dbReference>
<feature type="region of interest" description="Disordered" evidence="15">
    <location>
        <begin position="502"/>
        <end position="597"/>
    </location>
</feature>
<dbReference type="AlphaFoldDB" id="A0A3M7L0U2"/>
<keyword evidence="8" id="KW-0560">Oxidoreductase</keyword>
<dbReference type="PROSITE" id="PS51184">
    <property type="entry name" value="JMJC"/>
    <property type="match status" value="1"/>
</dbReference>
<dbReference type="EMBL" id="QOKY01000160">
    <property type="protein sequence ID" value="RMZ55605.1"/>
    <property type="molecule type" value="Genomic_DNA"/>
</dbReference>
<evidence type="ECO:0000256" key="8">
    <source>
        <dbReference type="ARBA" id="ARBA00023002"/>
    </source>
</evidence>
<evidence type="ECO:0000259" key="16">
    <source>
        <dbReference type="PROSITE" id="PS51177"/>
    </source>
</evidence>
<keyword evidence="11" id="KW-0804">Transcription</keyword>
<dbReference type="Pfam" id="PF00677">
    <property type="entry name" value="Lum_binding"/>
    <property type="match status" value="2"/>
</dbReference>
<gene>
    <name evidence="18" type="ORF">APUTEX25_000188</name>
</gene>
<feature type="compositionally biased region" description="Acidic residues" evidence="15">
    <location>
        <begin position="538"/>
        <end position="547"/>
    </location>
</feature>
<dbReference type="CDD" id="cd00402">
    <property type="entry name" value="Riboflavin_synthase_like"/>
    <property type="match status" value="1"/>
</dbReference>
<dbReference type="GO" id="GO:0005634">
    <property type="term" value="C:nucleus"/>
    <property type="evidence" value="ECO:0007669"/>
    <property type="project" value="UniProtKB-SubCell"/>
</dbReference>
<dbReference type="GO" id="GO:0046872">
    <property type="term" value="F:metal ion binding"/>
    <property type="evidence" value="ECO:0007669"/>
    <property type="project" value="UniProtKB-KW"/>
</dbReference>
<feature type="repeat" description="Lumazine-binding" evidence="14">
    <location>
        <begin position="94"/>
        <end position="194"/>
    </location>
</feature>
<dbReference type="InterPro" id="IPR023366">
    <property type="entry name" value="ATP_synth_asu-like_sf"/>
</dbReference>
<evidence type="ECO:0008006" key="20">
    <source>
        <dbReference type="Google" id="ProtNLM"/>
    </source>
</evidence>